<dbReference type="Gene3D" id="3.40.50.10480">
    <property type="entry name" value="Probable brix-domain ribosomal biogenesis protein"/>
    <property type="match status" value="1"/>
</dbReference>
<reference evidence="9 10" key="1">
    <citation type="journal article" date="2018" name="Sci. Rep.">
        <title>Genomic signatures of local adaptation to the degree of environmental predictability in rotifers.</title>
        <authorList>
            <person name="Franch-Gras L."/>
            <person name="Hahn C."/>
            <person name="Garcia-Roger E.M."/>
            <person name="Carmona M.J."/>
            <person name="Serra M."/>
            <person name="Gomez A."/>
        </authorList>
    </citation>
    <scope>NUCLEOTIDE SEQUENCE [LARGE SCALE GENOMIC DNA]</scope>
    <source>
        <strain evidence="9">HYR1</strain>
    </source>
</reference>
<name>A0A3M7PJQ0_BRAPC</name>
<dbReference type="Proteomes" id="UP000276133">
    <property type="component" value="Unassembled WGS sequence"/>
</dbReference>
<organism evidence="9 10">
    <name type="scientific">Brachionus plicatilis</name>
    <name type="common">Marine rotifer</name>
    <name type="synonym">Brachionus muelleri</name>
    <dbReference type="NCBI Taxonomy" id="10195"/>
    <lineage>
        <taxon>Eukaryota</taxon>
        <taxon>Metazoa</taxon>
        <taxon>Spiralia</taxon>
        <taxon>Gnathifera</taxon>
        <taxon>Rotifera</taxon>
        <taxon>Eurotatoria</taxon>
        <taxon>Monogononta</taxon>
        <taxon>Pseudotrocha</taxon>
        <taxon>Ploima</taxon>
        <taxon>Brachionidae</taxon>
        <taxon>Brachionus</taxon>
    </lineage>
</organism>
<dbReference type="SUPFAM" id="SSF52954">
    <property type="entry name" value="Class II aaRS ABD-related"/>
    <property type="match status" value="1"/>
</dbReference>
<dbReference type="GO" id="GO:0005730">
    <property type="term" value="C:nucleolus"/>
    <property type="evidence" value="ECO:0007669"/>
    <property type="project" value="UniProtKB-SubCell"/>
</dbReference>
<evidence type="ECO:0000256" key="2">
    <source>
        <dbReference type="ARBA" id="ARBA00004604"/>
    </source>
</evidence>
<evidence type="ECO:0000256" key="6">
    <source>
        <dbReference type="ARBA" id="ARBA00023242"/>
    </source>
</evidence>
<dbReference type="Pfam" id="PF04427">
    <property type="entry name" value="Brix"/>
    <property type="match status" value="1"/>
</dbReference>
<feature type="compositionally biased region" description="Basic residues" evidence="7">
    <location>
        <begin position="1"/>
        <end position="14"/>
    </location>
</feature>
<evidence type="ECO:0000256" key="5">
    <source>
        <dbReference type="ARBA" id="ARBA00022517"/>
    </source>
</evidence>
<comment type="function">
    <text evidence="1">Required for biogenesis of the 60S ribosomal subunit.</text>
</comment>
<evidence type="ECO:0000256" key="4">
    <source>
        <dbReference type="ARBA" id="ARBA00020522"/>
    </source>
</evidence>
<evidence type="ECO:0000259" key="8">
    <source>
        <dbReference type="PROSITE" id="PS50833"/>
    </source>
</evidence>
<dbReference type="InterPro" id="IPR007109">
    <property type="entry name" value="Brix"/>
</dbReference>
<accession>A0A3M7PJQ0</accession>
<protein>
    <recommendedName>
        <fullName evidence="4">Ribosome biogenesis protein BRX1 homolog</fullName>
    </recommendedName>
</protein>
<proteinExistence type="inferred from homology"/>
<keyword evidence="6" id="KW-0539">Nucleus</keyword>
<dbReference type="EMBL" id="REGN01010298">
    <property type="protein sequence ID" value="RMZ99292.1"/>
    <property type="molecule type" value="Genomic_DNA"/>
</dbReference>
<dbReference type="SMART" id="SM00879">
    <property type="entry name" value="Brix"/>
    <property type="match status" value="1"/>
</dbReference>
<comment type="similarity">
    <text evidence="3">Belongs to the BRX1 family.</text>
</comment>
<dbReference type="PANTHER" id="PTHR13634:SF0">
    <property type="entry name" value="RIBOSOME BIOGENESIS PROTEIN BRX1 HOMOLOG"/>
    <property type="match status" value="1"/>
</dbReference>
<feature type="domain" description="Brix" evidence="8">
    <location>
        <begin position="47"/>
        <end position="236"/>
    </location>
</feature>
<evidence type="ECO:0000256" key="1">
    <source>
        <dbReference type="ARBA" id="ARBA00003439"/>
    </source>
</evidence>
<sequence>MAKLNALKKGKKNKNVANKKAQQVENLKNDTPEQTPKSLAKKWKNKQRVLLISSRGVSYLARHILANLKTMMPHTRSDSKFARKHGLQELNEVAEIRNCNKIMYLEMHKKQDAFLWISAQPHGPSIKFSIENMHTMEELKLTGNCLKGSRPLLAFNDEFDSEPHWKLVKEMLIQVMGTPCHHPKSQPFVDHVLNFSILDNKIWVRNYQIGDELNSLAEVGPRFVLNPIKIFDGCFGGAVLYENPKYIAPVVN</sequence>
<keyword evidence="10" id="KW-1185">Reference proteome</keyword>
<dbReference type="AlphaFoldDB" id="A0A3M7PJQ0"/>
<dbReference type="GO" id="GO:0006364">
    <property type="term" value="P:rRNA processing"/>
    <property type="evidence" value="ECO:0007669"/>
    <property type="project" value="InterPro"/>
</dbReference>
<evidence type="ECO:0000256" key="7">
    <source>
        <dbReference type="SAM" id="MobiDB-lite"/>
    </source>
</evidence>
<evidence type="ECO:0000256" key="3">
    <source>
        <dbReference type="ARBA" id="ARBA00006369"/>
    </source>
</evidence>
<evidence type="ECO:0000313" key="9">
    <source>
        <dbReference type="EMBL" id="RMZ99292.1"/>
    </source>
</evidence>
<comment type="subcellular location">
    <subcellularLocation>
        <location evidence="2">Nucleus</location>
        <location evidence="2">Nucleolus</location>
    </subcellularLocation>
</comment>
<feature type="region of interest" description="Disordered" evidence="7">
    <location>
        <begin position="1"/>
        <end position="39"/>
    </location>
</feature>
<comment type="caution">
    <text evidence="9">The sequence shown here is derived from an EMBL/GenBank/DDBJ whole genome shotgun (WGS) entry which is preliminary data.</text>
</comment>
<dbReference type="GO" id="GO:0019843">
    <property type="term" value="F:rRNA binding"/>
    <property type="evidence" value="ECO:0007669"/>
    <property type="project" value="InterPro"/>
</dbReference>
<dbReference type="PANTHER" id="PTHR13634">
    <property type="entry name" value="RIBOSOME BIOGENESIS PROTEIN BRIX"/>
    <property type="match status" value="1"/>
</dbReference>
<dbReference type="OrthoDB" id="1638493at2759"/>
<dbReference type="InterPro" id="IPR026532">
    <property type="entry name" value="BRX1"/>
</dbReference>
<dbReference type="PROSITE" id="PS50833">
    <property type="entry name" value="BRIX"/>
    <property type="match status" value="1"/>
</dbReference>
<dbReference type="FunFam" id="3.40.50.10480:FF:000009">
    <property type="entry name" value="Ribosome biogenesis protein, putative"/>
    <property type="match status" value="1"/>
</dbReference>
<gene>
    <name evidence="9" type="ORF">BpHYR1_007443</name>
</gene>
<dbReference type="STRING" id="10195.A0A3M7PJQ0"/>
<evidence type="ECO:0000313" key="10">
    <source>
        <dbReference type="Proteomes" id="UP000276133"/>
    </source>
</evidence>
<dbReference type="GO" id="GO:0000027">
    <property type="term" value="P:ribosomal large subunit assembly"/>
    <property type="evidence" value="ECO:0007669"/>
    <property type="project" value="TreeGrafter"/>
</dbReference>
<keyword evidence="5" id="KW-0690">Ribosome biogenesis</keyword>
<feature type="non-terminal residue" evidence="9">
    <location>
        <position position="252"/>
    </location>
</feature>